<protein>
    <submittedName>
        <fullName evidence="3">Uncharacterized protein</fullName>
    </submittedName>
</protein>
<sequence>MAPASPAIPRKPSMRGAIELTTANVERSGSVKSKCLLVLMRMVWALDVLLYILLLLPFLQVLDAGAINPTALSALFVVFVMSGIPLEGIILRLHDKEIRMKQTLSEREERYYNDIYIAPDDLKSQFFSLVGEMGWWIGFTMDFVLLMSTIAHTGSADTDCWTNVFFVYFAQGVMTFATLPSQDSERSNTDGVFLLLYLLTIMWVAPLVACAGGAIGTCIKSRARKRGETFERPHINLKVCNFFLAFSMPISLLLRSNDINYRVILACSDSSFPDTTKKKFCWPLRAVDPPPVTPRKRVRFEYVNWKALIACFWDVIKLQTKVQPVEEAEVSPVGEAGEMVGVAVDTVAEGGGGLAVPQQMVAPEGAPQLTVTPVVPQQVVVQVPPGFAAGFVTVVQGPSGPFSVVIPEGVAPGQQFIALVPVPAAAPAMVPAPPMVPATTPAPAAAAPTAPAPAAVPGT</sequence>
<keyword evidence="2" id="KW-0472">Membrane</keyword>
<keyword evidence="2" id="KW-1133">Transmembrane helix</keyword>
<feature type="transmembrane region" description="Helical" evidence="2">
    <location>
        <begin position="71"/>
        <end position="91"/>
    </location>
</feature>
<gene>
    <name evidence="3" type="ORF">TeGR_g7704</name>
</gene>
<feature type="transmembrane region" description="Helical" evidence="2">
    <location>
        <begin position="36"/>
        <end position="59"/>
    </location>
</feature>
<name>A0ABQ6MV03_9STRA</name>
<proteinExistence type="predicted"/>
<dbReference type="EMBL" id="BRYB01001759">
    <property type="protein sequence ID" value="GMI33019.1"/>
    <property type="molecule type" value="Genomic_DNA"/>
</dbReference>
<keyword evidence="4" id="KW-1185">Reference proteome</keyword>
<feature type="region of interest" description="Disordered" evidence="1">
    <location>
        <begin position="440"/>
        <end position="459"/>
    </location>
</feature>
<feature type="transmembrane region" description="Helical" evidence="2">
    <location>
        <begin position="191"/>
        <end position="215"/>
    </location>
</feature>
<evidence type="ECO:0000256" key="2">
    <source>
        <dbReference type="SAM" id="Phobius"/>
    </source>
</evidence>
<keyword evidence="2" id="KW-0812">Transmembrane</keyword>
<evidence type="ECO:0000256" key="1">
    <source>
        <dbReference type="SAM" id="MobiDB-lite"/>
    </source>
</evidence>
<feature type="transmembrane region" description="Helical" evidence="2">
    <location>
        <begin position="161"/>
        <end position="179"/>
    </location>
</feature>
<comment type="caution">
    <text evidence="3">The sequence shown here is derived from an EMBL/GenBank/DDBJ whole genome shotgun (WGS) entry which is preliminary data.</text>
</comment>
<evidence type="ECO:0000313" key="4">
    <source>
        <dbReference type="Proteomes" id="UP001165060"/>
    </source>
</evidence>
<evidence type="ECO:0000313" key="3">
    <source>
        <dbReference type="EMBL" id="GMI33019.1"/>
    </source>
</evidence>
<dbReference type="Proteomes" id="UP001165060">
    <property type="component" value="Unassembled WGS sequence"/>
</dbReference>
<accession>A0ABQ6MV03</accession>
<organism evidence="3 4">
    <name type="scientific">Tetraparma gracilis</name>
    <dbReference type="NCBI Taxonomy" id="2962635"/>
    <lineage>
        <taxon>Eukaryota</taxon>
        <taxon>Sar</taxon>
        <taxon>Stramenopiles</taxon>
        <taxon>Ochrophyta</taxon>
        <taxon>Bolidophyceae</taxon>
        <taxon>Parmales</taxon>
        <taxon>Triparmaceae</taxon>
        <taxon>Tetraparma</taxon>
    </lineage>
</organism>
<reference evidence="3 4" key="1">
    <citation type="journal article" date="2023" name="Commun. Biol.">
        <title>Genome analysis of Parmales, the sister group of diatoms, reveals the evolutionary specialization of diatoms from phago-mixotrophs to photoautotrophs.</title>
        <authorList>
            <person name="Ban H."/>
            <person name="Sato S."/>
            <person name="Yoshikawa S."/>
            <person name="Yamada K."/>
            <person name="Nakamura Y."/>
            <person name="Ichinomiya M."/>
            <person name="Sato N."/>
            <person name="Blanc-Mathieu R."/>
            <person name="Endo H."/>
            <person name="Kuwata A."/>
            <person name="Ogata H."/>
        </authorList>
    </citation>
    <scope>NUCLEOTIDE SEQUENCE [LARGE SCALE GENOMIC DNA]</scope>
</reference>